<dbReference type="EMBL" id="JH109154">
    <property type="protein sequence ID" value="EGW19931.1"/>
    <property type="molecule type" value="Genomic_DNA"/>
</dbReference>
<dbReference type="AlphaFoldDB" id="G3J2H5"/>
<name>G3J2H5_METTV</name>
<organism evidence="1 2">
    <name type="scientific">Methylobacter tundripaludum (strain ATCC BAA-1195 / DSM 17260 / SV96)</name>
    <dbReference type="NCBI Taxonomy" id="697282"/>
    <lineage>
        <taxon>Bacteria</taxon>
        <taxon>Pseudomonadati</taxon>
        <taxon>Pseudomonadota</taxon>
        <taxon>Gammaproteobacteria</taxon>
        <taxon>Methylococcales</taxon>
        <taxon>Methylococcaceae</taxon>
        <taxon>Methylobacter</taxon>
    </lineage>
</organism>
<evidence type="ECO:0000313" key="1">
    <source>
        <dbReference type="EMBL" id="EGW19931.1"/>
    </source>
</evidence>
<protein>
    <submittedName>
        <fullName evidence="1">Uncharacterized protein</fullName>
    </submittedName>
</protein>
<dbReference type="HOGENOM" id="CLU_3119719_0_0_6"/>
<accession>G3J2H5</accession>
<dbReference type="Proteomes" id="UP000004664">
    <property type="component" value="Unassembled WGS sequence"/>
</dbReference>
<keyword evidence="2" id="KW-1185">Reference proteome</keyword>
<reference evidence="1 2" key="1">
    <citation type="submission" date="2011-06" db="EMBL/GenBank/DDBJ databases">
        <title>Genomic sequence of Methylobacter tundripaludum SV96.</title>
        <authorList>
            <consortium name="US DOE Joint Genome Institute"/>
            <person name="Lucas S."/>
            <person name="Han J."/>
            <person name="Lapidus A."/>
            <person name="Cheng J.-F."/>
            <person name="Goodwin L."/>
            <person name="Pitluck S."/>
            <person name="Held B."/>
            <person name="Detter J.C."/>
            <person name="Han C."/>
            <person name="Tapia R."/>
            <person name="Land M."/>
            <person name="Hauser L."/>
            <person name="Kyrpides N."/>
            <person name="Ivanova N."/>
            <person name="Ovchinnikova G."/>
            <person name="Pagani I."/>
            <person name="Klotz M.G."/>
            <person name="Dispirito A.A."/>
            <person name="Murrell J.C."/>
            <person name="Dunfield P."/>
            <person name="Kalyuzhnaya M.G."/>
            <person name="Svenning M."/>
            <person name="Trotsenko Y.A."/>
            <person name="Stein L.Y."/>
            <person name="Woyke T."/>
        </authorList>
    </citation>
    <scope>NUCLEOTIDE SEQUENCE [LARGE SCALE GENOMIC DNA]</scope>
    <source>
        <strain evidence="2">ATCC BAA-1195 / DSM 17260 / SV96</strain>
    </source>
</reference>
<sequence length="50" mass="5542">MDVGKGREQERKLRLQASEACTPVDSNRTGLRTVRLPVMTINNSNGGKRT</sequence>
<evidence type="ECO:0000313" key="2">
    <source>
        <dbReference type="Proteomes" id="UP000004664"/>
    </source>
</evidence>
<proteinExistence type="predicted"/>
<gene>
    <name evidence="1" type="ORF">Mettu_3053</name>
</gene>